<sequence>MASAARSVRREYRRCGKLVGGIHGAVSGSAASQRSQGQCCRQRGPHLGCVSGVGGAIRAGDVQEVYGVSVVGESVTSAARRQCLWCVRGVPGADCIGCVDGARCDKLVWGIHGTVSGSAASQPLTRSVASATRGGVPGADGVGGPGGVPGADGVSGAVPIGSVQRVCSVRASGVSRGSVGRQRRPRHGQRFGGD</sequence>
<feature type="compositionally biased region" description="Basic residues" evidence="1">
    <location>
        <begin position="181"/>
        <end position="194"/>
    </location>
</feature>
<organism evidence="2 3">
    <name type="scientific">Saguinus oedipus</name>
    <name type="common">Cotton-top tamarin</name>
    <name type="synonym">Oedipomidas oedipus</name>
    <dbReference type="NCBI Taxonomy" id="9490"/>
    <lineage>
        <taxon>Eukaryota</taxon>
        <taxon>Metazoa</taxon>
        <taxon>Chordata</taxon>
        <taxon>Craniata</taxon>
        <taxon>Vertebrata</taxon>
        <taxon>Euteleostomi</taxon>
        <taxon>Mammalia</taxon>
        <taxon>Eutheria</taxon>
        <taxon>Euarchontoglires</taxon>
        <taxon>Primates</taxon>
        <taxon>Haplorrhini</taxon>
        <taxon>Platyrrhini</taxon>
        <taxon>Cebidae</taxon>
        <taxon>Callitrichinae</taxon>
        <taxon>Saguinus</taxon>
    </lineage>
</organism>
<evidence type="ECO:0000256" key="1">
    <source>
        <dbReference type="SAM" id="MobiDB-lite"/>
    </source>
</evidence>
<dbReference type="Proteomes" id="UP001266305">
    <property type="component" value="Unassembled WGS sequence"/>
</dbReference>
<feature type="compositionally biased region" description="Gly residues" evidence="1">
    <location>
        <begin position="135"/>
        <end position="150"/>
    </location>
</feature>
<dbReference type="EMBL" id="JASSZA010000008">
    <property type="protein sequence ID" value="KAK2103541.1"/>
    <property type="molecule type" value="Genomic_DNA"/>
</dbReference>
<feature type="region of interest" description="Disordered" evidence="1">
    <location>
        <begin position="126"/>
        <end position="155"/>
    </location>
</feature>
<name>A0ABQ9V2E2_SAGOE</name>
<keyword evidence="3" id="KW-1185">Reference proteome</keyword>
<evidence type="ECO:0000313" key="2">
    <source>
        <dbReference type="EMBL" id="KAK2103541.1"/>
    </source>
</evidence>
<feature type="region of interest" description="Disordered" evidence="1">
    <location>
        <begin position="172"/>
        <end position="194"/>
    </location>
</feature>
<reference evidence="2 3" key="1">
    <citation type="submission" date="2023-05" db="EMBL/GenBank/DDBJ databases">
        <title>B98-5 Cell Line De Novo Hybrid Assembly: An Optical Mapping Approach.</title>
        <authorList>
            <person name="Kananen K."/>
            <person name="Auerbach J.A."/>
            <person name="Kautto E."/>
            <person name="Blachly J.S."/>
        </authorList>
    </citation>
    <scope>NUCLEOTIDE SEQUENCE [LARGE SCALE GENOMIC DNA]</scope>
    <source>
        <strain evidence="2">B95-8</strain>
        <tissue evidence="2">Cell line</tissue>
    </source>
</reference>
<evidence type="ECO:0000313" key="3">
    <source>
        <dbReference type="Proteomes" id="UP001266305"/>
    </source>
</evidence>
<proteinExistence type="predicted"/>
<gene>
    <name evidence="2" type="ORF">P7K49_017397</name>
</gene>
<protein>
    <submittedName>
        <fullName evidence="2">Uncharacterized protein</fullName>
    </submittedName>
</protein>
<accession>A0ABQ9V2E2</accession>
<comment type="caution">
    <text evidence="2">The sequence shown here is derived from an EMBL/GenBank/DDBJ whole genome shotgun (WGS) entry which is preliminary data.</text>
</comment>